<dbReference type="InterPro" id="IPR014030">
    <property type="entry name" value="Ketoacyl_synth_N"/>
</dbReference>
<dbReference type="GO" id="GO:0004315">
    <property type="term" value="F:3-oxoacyl-[acyl-carrier-protein] synthase activity"/>
    <property type="evidence" value="ECO:0007669"/>
    <property type="project" value="InterPro"/>
</dbReference>
<dbReference type="PROSITE" id="PS00606">
    <property type="entry name" value="KS3_1"/>
    <property type="match status" value="1"/>
</dbReference>
<feature type="domain" description="Ketosynthase family 3 (KS3)" evidence="4">
    <location>
        <begin position="1"/>
        <end position="394"/>
    </location>
</feature>
<dbReference type="InterPro" id="IPR014031">
    <property type="entry name" value="Ketoacyl_synth_C"/>
</dbReference>
<dbReference type="InterPro" id="IPR020841">
    <property type="entry name" value="PKS_Beta-ketoAc_synthase_dom"/>
</dbReference>
<accession>A0A5B8VDA1</accession>
<keyword evidence="6" id="KW-1185">Reference proteome</keyword>
<name>A0A5B8VDA1_9BACT</name>
<proteinExistence type="inferred from homology"/>
<sequence length="395" mass="42145">MSRIVVTGMGVISAIGNTAGENRQALVKGTCGITNLENFPSRFAGVMPFGEIKITTDTLKEQLHAYEHGVTRTMLLSLHAFNEAIADSNLPIAEISSLNTAFISGNTVGGMCLTDELYADTRSKDNGSEYLTSYDSASVAIYVQERYKMKGIINTFNTACSSSANAIMYGARLIQHGFAKRAIVGGADTLAKFTINGFNALRILSDETCRPFDKDRKGLNLGEGAAYLVLEKEGDAADKKIYATIAGYGNANDAFHPSSLSAEGDGPVAAMKQALKKANINAGEIGFINAHGTATENNDEVESVSMKKVFDQVPAFASTKGNTGHTLGAAGAIEAVYSILSLMHQEIYPALHFEHAIDATGLAPVAEYRKKSLEYVMSNSFGFGGNCTSLIFSKY</sequence>
<evidence type="ECO:0000256" key="3">
    <source>
        <dbReference type="RuleBase" id="RU003694"/>
    </source>
</evidence>
<dbReference type="GO" id="GO:0005829">
    <property type="term" value="C:cytosol"/>
    <property type="evidence" value="ECO:0007669"/>
    <property type="project" value="TreeGrafter"/>
</dbReference>
<dbReference type="Pfam" id="PF00109">
    <property type="entry name" value="ketoacyl-synt"/>
    <property type="match status" value="1"/>
</dbReference>
<dbReference type="RefSeq" id="WP_147192327.1">
    <property type="nucleotide sequence ID" value="NZ_CP042435.1"/>
</dbReference>
<dbReference type="InterPro" id="IPR016039">
    <property type="entry name" value="Thiolase-like"/>
</dbReference>
<evidence type="ECO:0000313" key="6">
    <source>
        <dbReference type="Proteomes" id="UP000321533"/>
    </source>
</evidence>
<dbReference type="InterPro" id="IPR018201">
    <property type="entry name" value="Ketoacyl_synth_AS"/>
</dbReference>
<evidence type="ECO:0000256" key="1">
    <source>
        <dbReference type="ARBA" id="ARBA00008467"/>
    </source>
</evidence>
<dbReference type="PROSITE" id="PS52004">
    <property type="entry name" value="KS3_2"/>
    <property type="match status" value="1"/>
</dbReference>
<dbReference type="EMBL" id="CP042435">
    <property type="protein sequence ID" value="QEC69450.1"/>
    <property type="molecule type" value="Genomic_DNA"/>
</dbReference>
<dbReference type="SMART" id="SM00825">
    <property type="entry name" value="PKS_KS"/>
    <property type="match status" value="1"/>
</dbReference>
<dbReference type="InterPro" id="IPR000794">
    <property type="entry name" value="Beta-ketoacyl_synthase"/>
</dbReference>
<gene>
    <name evidence="5" type="ORF">FRZ67_19875</name>
</gene>
<protein>
    <submittedName>
        <fullName evidence="5">Beta-ketoacyl-[acyl-carrier-protein] synthase family protein</fullName>
    </submittedName>
</protein>
<organism evidence="5 6">
    <name type="scientific">Panacibacter ginsenosidivorans</name>
    <dbReference type="NCBI Taxonomy" id="1813871"/>
    <lineage>
        <taxon>Bacteria</taxon>
        <taxon>Pseudomonadati</taxon>
        <taxon>Bacteroidota</taxon>
        <taxon>Chitinophagia</taxon>
        <taxon>Chitinophagales</taxon>
        <taxon>Chitinophagaceae</taxon>
        <taxon>Panacibacter</taxon>
    </lineage>
</organism>
<dbReference type="AlphaFoldDB" id="A0A5B8VDA1"/>
<comment type="similarity">
    <text evidence="1 3">Belongs to the thiolase-like superfamily. Beta-ketoacyl-ACP synthases family.</text>
</comment>
<dbReference type="SUPFAM" id="SSF53901">
    <property type="entry name" value="Thiolase-like"/>
    <property type="match status" value="1"/>
</dbReference>
<dbReference type="KEGG" id="pgin:FRZ67_19875"/>
<dbReference type="Pfam" id="PF02801">
    <property type="entry name" value="Ketoacyl-synt_C"/>
    <property type="match status" value="1"/>
</dbReference>
<reference evidence="5 6" key="1">
    <citation type="journal article" date="2016" name="Int. J. Syst. Evol. Microbiol.">
        <title>Panacibacter ginsenosidivorans gen. nov., sp. nov., with ginsenoside converting activity isolated from soil of a ginseng field.</title>
        <authorList>
            <person name="Siddiqi M.Z."/>
            <person name="Muhammad Shafi S."/>
            <person name="Choi K.D."/>
            <person name="Im W.T."/>
        </authorList>
    </citation>
    <scope>NUCLEOTIDE SEQUENCE [LARGE SCALE GENOMIC DNA]</scope>
    <source>
        <strain evidence="5 6">Gsoil1550</strain>
    </source>
</reference>
<keyword evidence="2 3" id="KW-0808">Transferase</keyword>
<dbReference type="Gene3D" id="3.40.47.10">
    <property type="match status" value="1"/>
</dbReference>
<dbReference type="PANTHER" id="PTHR11712:SF336">
    <property type="entry name" value="3-OXOACYL-[ACYL-CARRIER-PROTEIN] SYNTHASE, MITOCHONDRIAL"/>
    <property type="match status" value="1"/>
</dbReference>
<dbReference type="PANTHER" id="PTHR11712">
    <property type="entry name" value="POLYKETIDE SYNTHASE-RELATED"/>
    <property type="match status" value="1"/>
</dbReference>
<evidence type="ECO:0000313" key="5">
    <source>
        <dbReference type="EMBL" id="QEC69450.1"/>
    </source>
</evidence>
<dbReference type="GO" id="GO:0006633">
    <property type="term" value="P:fatty acid biosynthetic process"/>
    <property type="evidence" value="ECO:0007669"/>
    <property type="project" value="InterPro"/>
</dbReference>
<dbReference type="OrthoDB" id="9808669at2"/>
<dbReference type="CDD" id="cd00834">
    <property type="entry name" value="KAS_I_II"/>
    <property type="match status" value="1"/>
</dbReference>
<dbReference type="Proteomes" id="UP000321533">
    <property type="component" value="Chromosome"/>
</dbReference>
<evidence type="ECO:0000256" key="2">
    <source>
        <dbReference type="ARBA" id="ARBA00022679"/>
    </source>
</evidence>
<evidence type="ECO:0000259" key="4">
    <source>
        <dbReference type="PROSITE" id="PS52004"/>
    </source>
</evidence>